<dbReference type="InterPro" id="IPR030395">
    <property type="entry name" value="GP_PDE_dom"/>
</dbReference>
<comment type="caution">
    <text evidence="2">The sequence shown here is derived from an EMBL/GenBank/DDBJ whole genome shotgun (WGS) entry which is preliminary data.</text>
</comment>
<protein>
    <submittedName>
        <fullName evidence="2">Glycerophosphodiester phosphodiesterase</fullName>
    </submittedName>
</protein>
<dbReference type="Proteomes" id="UP000523614">
    <property type="component" value="Unassembled WGS sequence"/>
</dbReference>
<dbReference type="PANTHER" id="PTHR46211">
    <property type="entry name" value="GLYCEROPHOSPHORYL DIESTER PHOSPHODIESTERASE"/>
    <property type="match status" value="1"/>
</dbReference>
<dbReference type="PANTHER" id="PTHR46211:SF1">
    <property type="entry name" value="GLYCEROPHOSPHODIESTER PHOSPHODIESTERASE, CYTOPLASMIC"/>
    <property type="match status" value="1"/>
</dbReference>
<organism evidence="2 3">
    <name type="scientific">Corynebacterium marinum</name>
    <dbReference type="NCBI Taxonomy" id="349751"/>
    <lineage>
        <taxon>Bacteria</taxon>
        <taxon>Bacillati</taxon>
        <taxon>Actinomycetota</taxon>
        <taxon>Actinomycetes</taxon>
        <taxon>Mycobacteriales</taxon>
        <taxon>Corynebacteriaceae</taxon>
        <taxon>Corynebacterium</taxon>
    </lineage>
</organism>
<dbReference type="EMBL" id="JAAYYP010000262">
    <property type="protein sequence ID" value="NLF91181.1"/>
    <property type="molecule type" value="Genomic_DNA"/>
</dbReference>
<dbReference type="GO" id="GO:0006629">
    <property type="term" value="P:lipid metabolic process"/>
    <property type="evidence" value="ECO:0007669"/>
    <property type="project" value="InterPro"/>
</dbReference>
<gene>
    <name evidence="2" type="ORF">GX570_07545</name>
</gene>
<dbReference type="Gene3D" id="3.20.20.190">
    <property type="entry name" value="Phosphatidylinositol (PI) phosphodiesterase"/>
    <property type="match status" value="1"/>
</dbReference>
<accession>A0A847HBE9</accession>
<dbReference type="AlphaFoldDB" id="A0A847HBE9"/>
<dbReference type="SUPFAM" id="SSF51695">
    <property type="entry name" value="PLC-like phosphodiesterases"/>
    <property type="match status" value="1"/>
</dbReference>
<proteinExistence type="predicted"/>
<evidence type="ECO:0000313" key="3">
    <source>
        <dbReference type="Proteomes" id="UP000523614"/>
    </source>
</evidence>
<evidence type="ECO:0000259" key="1">
    <source>
        <dbReference type="PROSITE" id="PS51704"/>
    </source>
</evidence>
<name>A0A847HBE9_9CORY</name>
<sequence length="238" mass="27030">MKIIAHRGYSAKYPELTRLAFEKALELPVHGIECDVRLTLDGEVVLIHDPVIDRVADGRGRVSTATLARLRDHNFGDAEHPQQVLTLPEVLEMVKTHDDKHIYIETKHPMRYGRILEEQVVRALRHASLLDDPRIHVISFSAAAVARMRHLAPGVDRIHLRRKIERWLNPVDTHPGHPTGLGVSLWRARRRPDLIGSHGLPTYLWTVNEPADMLWARDRGVDMMATDEPELALRTLGG</sequence>
<dbReference type="InterPro" id="IPR017946">
    <property type="entry name" value="PLC-like_Pdiesterase_TIM-brl"/>
</dbReference>
<dbReference type="PROSITE" id="PS51704">
    <property type="entry name" value="GP_PDE"/>
    <property type="match status" value="1"/>
</dbReference>
<dbReference type="Pfam" id="PF03009">
    <property type="entry name" value="GDPD"/>
    <property type="match status" value="1"/>
</dbReference>
<dbReference type="GO" id="GO:0008081">
    <property type="term" value="F:phosphoric diester hydrolase activity"/>
    <property type="evidence" value="ECO:0007669"/>
    <property type="project" value="InterPro"/>
</dbReference>
<reference evidence="2 3" key="1">
    <citation type="journal article" date="2020" name="Biotechnol. Biofuels">
        <title>New insights from the biogas microbiome by comprehensive genome-resolved metagenomics of nearly 1600 species originating from multiple anaerobic digesters.</title>
        <authorList>
            <person name="Campanaro S."/>
            <person name="Treu L."/>
            <person name="Rodriguez-R L.M."/>
            <person name="Kovalovszki A."/>
            <person name="Ziels R.M."/>
            <person name="Maus I."/>
            <person name="Zhu X."/>
            <person name="Kougias P.G."/>
            <person name="Basile A."/>
            <person name="Luo G."/>
            <person name="Schluter A."/>
            <person name="Konstantinidis K.T."/>
            <person name="Angelidaki I."/>
        </authorList>
    </citation>
    <scope>NUCLEOTIDE SEQUENCE [LARGE SCALE GENOMIC DNA]</scope>
    <source>
        <strain evidence="2">AS06rmzACSIP_235</strain>
    </source>
</reference>
<evidence type="ECO:0000313" key="2">
    <source>
        <dbReference type="EMBL" id="NLF91181.1"/>
    </source>
</evidence>
<feature type="domain" description="GP-PDE" evidence="1">
    <location>
        <begin position="1"/>
        <end position="236"/>
    </location>
</feature>